<sequence>MLTSLFPYLNFDGNAKEATHYYVEALDGELLDITTFGEAPKDDSVESEEFSLPPGVEDLIMNAQIRLKNGAMLMISDVFPGREFHVGNNLSLTLTYDDVEEARAVFNRLAEGGSIGMELQQTFWSPLYGSLKDRYGVEWQISVDAV</sequence>
<dbReference type="InterPro" id="IPR029068">
    <property type="entry name" value="Glyas_Bleomycin-R_OHBP_Dase"/>
</dbReference>
<dbReference type="SUPFAM" id="SSF54593">
    <property type="entry name" value="Glyoxalase/Bleomycin resistance protein/Dihydroxybiphenyl dioxygenase"/>
    <property type="match status" value="1"/>
</dbReference>
<gene>
    <name evidence="3" type="ORF">SAMN05216375_13214</name>
    <name evidence="2" type="ORF">TR210_1974</name>
</gene>
<dbReference type="OrthoDB" id="9795306at2"/>
<keyword evidence="2" id="KW-0223">Dioxygenase</keyword>
<organism evidence="2 4">
    <name type="scientific">Trichococcus ilyis</name>
    <dbReference type="NCBI Taxonomy" id="640938"/>
    <lineage>
        <taxon>Bacteria</taxon>
        <taxon>Bacillati</taxon>
        <taxon>Bacillota</taxon>
        <taxon>Bacilli</taxon>
        <taxon>Lactobacillales</taxon>
        <taxon>Carnobacteriaceae</taxon>
        <taxon>Trichococcus</taxon>
    </lineage>
</organism>
<dbReference type="GO" id="GO:0051213">
    <property type="term" value="F:dioxygenase activity"/>
    <property type="evidence" value="ECO:0007669"/>
    <property type="project" value="UniProtKB-KW"/>
</dbReference>
<dbReference type="EMBL" id="FNYT01000032">
    <property type="protein sequence ID" value="SEJ85956.1"/>
    <property type="molecule type" value="Genomic_DNA"/>
</dbReference>
<dbReference type="Pfam" id="PF06983">
    <property type="entry name" value="3-dmu-9_3-mt"/>
    <property type="match status" value="1"/>
</dbReference>
<feature type="domain" description="PhnB-like" evidence="1">
    <location>
        <begin position="5"/>
        <end position="141"/>
    </location>
</feature>
<protein>
    <submittedName>
        <fullName evidence="2">Glyoxalase/bleomycin resistance protein/dihydroxybiphenyl dioxygenase</fullName>
    </submittedName>
    <submittedName>
        <fullName evidence="3">PhnB protein</fullName>
    </submittedName>
</protein>
<dbReference type="Proteomes" id="UP000076878">
    <property type="component" value="Unassembled WGS sequence"/>
</dbReference>
<reference evidence="3 5" key="2">
    <citation type="submission" date="2016-10" db="EMBL/GenBank/DDBJ databases">
        <authorList>
            <person name="Varghese N."/>
            <person name="Submissions S."/>
        </authorList>
    </citation>
    <scope>NUCLEOTIDE SEQUENCE [LARGE SCALE GENOMIC DNA]</scope>
    <source>
        <strain evidence="3 5">DSM 22150</strain>
    </source>
</reference>
<keyword evidence="2" id="KW-0560">Oxidoreductase</keyword>
<dbReference type="RefSeq" id="WP_068623343.1">
    <property type="nucleotide sequence ID" value="NZ_FJNB01000014.1"/>
</dbReference>
<dbReference type="PANTHER" id="PTHR33990">
    <property type="entry name" value="PROTEIN YJDN-RELATED"/>
    <property type="match status" value="1"/>
</dbReference>
<evidence type="ECO:0000313" key="2">
    <source>
        <dbReference type="EMBL" id="CZR03122.1"/>
    </source>
</evidence>
<dbReference type="Gene3D" id="3.10.180.10">
    <property type="entry name" value="2,3-Dihydroxybiphenyl 1,2-Dioxygenase, domain 1"/>
    <property type="match status" value="1"/>
</dbReference>
<dbReference type="EMBL" id="FJNB01000014">
    <property type="protein sequence ID" value="CZR03122.1"/>
    <property type="molecule type" value="Genomic_DNA"/>
</dbReference>
<keyword evidence="5" id="KW-1185">Reference proteome</keyword>
<dbReference type="STRING" id="640938.TR210_1974"/>
<reference evidence="2 4" key="1">
    <citation type="submission" date="2016-02" db="EMBL/GenBank/DDBJ databases">
        <authorList>
            <person name="Wen L."/>
            <person name="He K."/>
            <person name="Yang H."/>
        </authorList>
    </citation>
    <scope>NUCLEOTIDE SEQUENCE [LARGE SCALE GENOMIC DNA]</scope>
    <source>
        <strain evidence="2">Trichococcus_R210</strain>
    </source>
</reference>
<proteinExistence type="predicted"/>
<evidence type="ECO:0000313" key="4">
    <source>
        <dbReference type="Proteomes" id="UP000076878"/>
    </source>
</evidence>
<name>A0A143Z2G1_9LACT</name>
<evidence type="ECO:0000313" key="5">
    <source>
        <dbReference type="Proteomes" id="UP000199280"/>
    </source>
</evidence>
<dbReference type="PANTHER" id="PTHR33990:SF1">
    <property type="entry name" value="PROTEIN YJDN"/>
    <property type="match status" value="1"/>
</dbReference>
<accession>A0A143Z2G1</accession>
<dbReference type="AlphaFoldDB" id="A0A143Z2G1"/>
<dbReference type="InterPro" id="IPR028973">
    <property type="entry name" value="PhnB-like"/>
</dbReference>
<dbReference type="Proteomes" id="UP000199280">
    <property type="component" value="Unassembled WGS sequence"/>
</dbReference>
<evidence type="ECO:0000259" key="1">
    <source>
        <dbReference type="Pfam" id="PF06983"/>
    </source>
</evidence>
<dbReference type="CDD" id="cd06588">
    <property type="entry name" value="PhnB_like"/>
    <property type="match status" value="1"/>
</dbReference>
<evidence type="ECO:0000313" key="3">
    <source>
        <dbReference type="EMBL" id="SEJ85956.1"/>
    </source>
</evidence>